<dbReference type="OrthoDB" id="9776552at2"/>
<dbReference type="PANTHER" id="PTHR34220">
    <property type="entry name" value="SENSOR HISTIDINE KINASE YPDA"/>
    <property type="match status" value="1"/>
</dbReference>
<evidence type="ECO:0000256" key="9">
    <source>
        <dbReference type="ARBA" id="ARBA00022777"/>
    </source>
</evidence>
<feature type="transmembrane region" description="Helical" evidence="14">
    <location>
        <begin position="299"/>
        <end position="318"/>
    </location>
</feature>
<keyword evidence="6" id="KW-0808">Transferase</keyword>
<dbReference type="EC" id="2.7.13.3" evidence="3"/>
<dbReference type="PROSITE" id="PS50885">
    <property type="entry name" value="HAMP"/>
    <property type="match status" value="1"/>
</dbReference>
<evidence type="ECO:0000256" key="13">
    <source>
        <dbReference type="ARBA" id="ARBA00023136"/>
    </source>
</evidence>
<dbReference type="Proteomes" id="UP000219356">
    <property type="component" value="Unassembled WGS sequence"/>
</dbReference>
<reference evidence="17" key="1">
    <citation type="submission" date="2017-09" db="EMBL/GenBank/DDBJ databases">
        <authorList>
            <person name="Varghese N."/>
            <person name="Submissions S."/>
        </authorList>
    </citation>
    <scope>NUCLEOTIDE SEQUENCE [LARGE SCALE GENOMIC DNA]</scope>
    <source>
        <strain evidence="17">CGMCC 1.8913</strain>
    </source>
</reference>
<keyword evidence="12" id="KW-0902">Two-component regulatory system</keyword>
<accession>A0A285NXE0</accession>
<organism evidence="16 17">
    <name type="scientific">Terribacillus aidingensis</name>
    <dbReference type="NCBI Taxonomy" id="586416"/>
    <lineage>
        <taxon>Bacteria</taxon>
        <taxon>Bacillati</taxon>
        <taxon>Bacillota</taxon>
        <taxon>Bacilli</taxon>
        <taxon>Bacillales</taxon>
        <taxon>Bacillaceae</taxon>
        <taxon>Terribacillus</taxon>
    </lineage>
</organism>
<evidence type="ECO:0000256" key="1">
    <source>
        <dbReference type="ARBA" id="ARBA00000085"/>
    </source>
</evidence>
<evidence type="ECO:0000256" key="6">
    <source>
        <dbReference type="ARBA" id="ARBA00022679"/>
    </source>
</evidence>
<dbReference type="InterPro" id="IPR004358">
    <property type="entry name" value="Sig_transdc_His_kin-like_C"/>
</dbReference>
<evidence type="ECO:0000256" key="11">
    <source>
        <dbReference type="ARBA" id="ARBA00022989"/>
    </source>
</evidence>
<keyword evidence="11 14" id="KW-1133">Transmembrane helix</keyword>
<dbReference type="InterPro" id="IPR003660">
    <property type="entry name" value="HAMP_dom"/>
</dbReference>
<dbReference type="InterPro" id="IPR036890">
    <property type="entry name" value="HATPase_C_sf"/>
</dbReference>
<dbReference type="AlphaFoldDB" id="A0A285NXE0"/>
<dbReference type="Gene3D" id="3.30.565.10">
    <property type="entry name" value="Histidine kinase-like ATPase, C-terminal domain"/>
    <property type="match status" value="1"/>
</dbReference>
<keyword evidence="5" id="KW-0597">Phosphoprotein</keyword>
<dbReference type="STRING" id="586416.GZ22_05550"/>
<evidence type="ECO:0000256" key="5">
    <source>
        <dbReference type="ARBA" id="ARBA00022553"/>
    </source>
</evidence>
<keyword evidence="17" id="KW-1185">Reference proteome</keyword>
<keyword evidence="4" id="KW-1003">Cell membrane</keyword>
<feature type="transmembrane region" description="Helical" evidence="14">
    <location>
        <begin position="12"/>
        <end position="37"/>
    </location>
</feature>
<evidence type="ECO:0000313" key="17">
    <source>
        <dbReference type="Proteomes" id="UP000219356"/>
    </source>
</evidence>
<comment type="catalytic activity">
    <reaction evidence="1">
        <text>ATP + protein L-histidine = ADP + protein N-phospho-L-histidine.</text>
        <dbReference type="EC" id="2.7.13.3"/>
    </reaction>
</comment>
<evidence type="ECO:0000259" key="15">
    <source>
        <dbReference type="PROSITE" id="PS50885"/>
    </source>
</evidence>
<keyword evidence="10" id="KW-0067">ATP-binding</keyword>
<protein>
    <recommendedName>
        <fullName evidence="3">histidine kinase</fullName>
        <ecNumber evidence="3">2.7.13.3</ecNumber>
    </recommendedName>
</protein>
<evidence type="ECO:0000256" key="12">
    <source>
        <dbReference type="ARBA" id="ARBA00023012"/>
    </source>
</evidence>
<dbReference type="EMBL" id="OBEK01000003">
    <property type="protein sequence ID" value="SNZ14154.1"/>
    <property type="molecule type" value="Genomic_DNA"/>
</dbReference>
<gene>
    <name evidence="16" type="ORF">SAMN05421503_2246</name>
</gene>
<dbReference type="PANTHER" id="PTHR34220:SF11">
    <property type="entry name" value="SENSOR PROTEIN KINASE HPTS"/>
    <property type="match status" value="1"/>
</dbReference>
<keyword evidence="8" id="KW-0547">Nucleotide-binding</keyword>
<dbReference type="InterPro" id="IPR050640">
    <property type="entry name" value="Bact_2-comp_sensor_kinase"/>
</dbReference>
<dbReference type="SUPFAM" id="SSF55874">
    <property type="entry name" value="ATPase domain of HSP90 chaperone/DNA topoisomerase II/histidine kinase"/>
    <property type="match status" value="1"/>
</dbReference>
<evidence type="ECO:0000256" key="14">
    <source>
        <dbReference type="SAM" id="Phobius"/>
    </source>
</evidence>
<dbReference type="Pfam" id="PF06580">
    <property type="entry name" value="His_kinase"/>
    <property type="match status" value="1"/>
</dbReference>
<dbReference type="Pfam" id="PF02518">
    <property type="entry name" value="HATPase_c"/>
    <property type="match status" value="1"/>
</dbReference>
<evidence type="ECO:0000256" key="2">
    <source>
        <dbReference type="ARBA" id="ARBA00004651"/>
    </source>
</evidence>
<keyword evidence="13 14" id="KW-0472">Membrane</keyword>
<keyword evidence="7 14" id="KW-0812">Transmembrane</keyword>
<dbReference type="GO" id="GO:0005886">
    <property type="term" value="C:plasma membrane"/>
    <property type="evidence" value="ECO:0007669"/>
    <property type="project" value="UniProtKB-SubCell"/>
</dbReference>
<dbReference type="InterPro" id="IPR010559">
    <property type="entry name" value="Sig_transdc_His_kin_internal"/>
</dbReference>
<dbReference type="InterPro" id="IPR003594">
    <property type="entry name" value="HATPase_dom"/>
</dbReference>
<dbReference type="PRINTS" id="PR00344">
    <property type="entry name" value="BCTRLSENSOR"/>
</dbReference>
<dbReference type="RefSeq" id="WP_097042152.1">
    <property type="nucleotide sequence ID" value="NZ_OBEK01000003.1"/>
</dbReference>
<evidence type="ECO:0000256" key="4">
    <source>
        <dbReference type="ARBA" id="ARBA00022475"/>
    </source>
</evidence>
<sequence>MRFIKDRLHPNGLFMKLFFITVSLIMLVAVTVTLATIRMAEQFFVEKFSITNSQIINQIQNDFEELNYSIVMAATDISQSNTIETYLLTDEQPDNERILRLFLVMRQIDNLREQLGDQNVEIAIADQTEIVYTTNFTYWPAASIDMRAHHITQSVTAEPNKLLYFQASQGNADDYVVAAKTLMNRETDQAYGAVYFPIKEEQLRSFYQDYVKAGNDFYVLNQEGKVVSSSITNTIGTSLPELHQQAETMVMDGELFQEINKEDTSKIMVAEYLPYFNMYLVNMVDKQAAVGNLIDTKQIIFLLAGVVVLALVIVFLVTKRLTNSLSKLVNDIEAVPKKGLKRRLDYTGTYETKQIGLAFNSMMDELQGHVEKLLKAQKQQRQAELAALQQQINPHFLYNTMASIKFLVMMGERTEAEKTIDAFITLLHNTIGNVDESITVELELANLKNYVLINQKRYGNKIQVQFMVAPDCMQCQIPKLILQPFIENSFFHAFHKTAAGTISVLVWKEADELLCEIADNGDGMAADGKELPNTNRNRQLFSGIGVKNVHERIQLLYGTDYGVTIASKAGEGTTVKLRLPAIHTEPDEENVI</sequence>
<dbReference type="GO" id="GO:0000155">
    <property type="term" value="F:phosphorelay sensor kinase activity"/>
    <property type="evidence" value="ECO:0007669"/>
    <property type="project" value="InterPro"/>
</dbReference>
<dbReference type="Gene3D" id="6.10.340.10">
    <property type="match status" value="1"/>
</dbReference>
<dbReference type="GO" id="GO:0005524">
    <property type="term" value="F:ATP binding"/>
    <property type="evidence" value="ECO:0007669"/>
    <property type="project" value="UniProtKB-KW"/>
</dbReference>
<evidence type="ECO:0000256" key="3">
    <source>
        <dbReference type="ARBA" id="ARBA00012438"/>
    </source>
</evidence>
<comment type="subcellular location">
    <subcellularLocation>
        <location evidence="2">Cell membrane</location>
        <topology evidence="2">Multi-pass membrane protein</topology>
    </subcellularLocation>
</comment>
<evidence type="ECO:0000256" key="8">
    <source>
        <dbReference type="ARBA" id="ARBA00022741"/>
    </source>
</evidence>
<dbReference type="SMART" id="SM00304">
    <property type="entry name" value="HAMP"/>
    <property type="match status" value="1"/>
</dbReference>
<name>A0A285NXE0_9BACI</name>
<feature type="domain" description="HAMP" evidence="15">
    <location>
        <begin position="319"/>
        <end position="371"/>
    </location>
</feature>
<evidence type="ECO:0000313" key="16">
    <source>
        <dbReference type="EMBL" id="SNZ14154.1"/>
    </source>
</evidence>
<evidence type="ECO:0000256" key="7">
    <source>
        <dbReference type="ARBA" id="ARBA00022692"/>
    </source>
</evidence>
<proteinExistence type="predicted"/>
<evidence type="ECO:0000256" key="10">
    <source>
        <dbReference type="ARBA" id="ARBA00022840"/>
    </source>
</evidence>
<keyword evidence="9 16" id="KW-0418">Kinase</keyword>